<dbReference type="GO" id="GO:0032991">
    <property type="term" value="C:protein-containing complex"/>
    <property type="evidence" value="ECO:0007669"/>
    <property type="project" value="TreeGrafter"/>
</dbReference>
<evidence type="ECO:0000313" key="2">
    <source>
        <dbReference type="EMBL" id="KAK4217773.1"/>
    </source>
</evidence>
<reference evidence="2" key="1">
    <citation type="journal article" date="2023" name="Mol. Phylogenet. Evol.">
        <title>Genome-scale phylogeny and comparative genomics of the fungal order Sordariales.</title>
        <authorList>
            <person name="Hensen N."/>
            <person name="Bonometti L."/>
            <person name="Westerberg I."/>
            <person name="Brannstrom I.O."/>
            <person name="Guillou S."/>
            <person name="Cros-Aarteil S."/>
            <person name="Calhoun S."/>
            <person name="Haridas S."/>
            <person name="Kuo A."/>
            <person name="Mondo S."/>
            <person name="Pangilinan J."/>
            <person name="Riley R."/>
            <person name="LaButti K."/>
            <person name="Andreopoulos B."/>
            <person name="Lipzen A."/>
            <person name="Chen C."/>
            <person name="Yan M."/>
            <person name="Daum C."/>
            <person name="Ng V."/>
            <person name="Clum A."/>
            <person name="Steindorff A."/>
            <person name="Ohm R.A."/>
            <person name="Martin F."/>
            <person name="Silar P."/>
            <person name="Natvig D.O."/>
            <person name="Lalanne C."/>
            <person name="Gautier V."/>
            <person name="Ament-Velasquez S.L."/>
            <person name="Kruys A."/>
            <person name="Hutchinson M.I."/>
            <person name="Powell A.J."/>
            <person name="Barry K."/>
            <person name="Miller A.N."/>
            <person name="Grigoriev I.V."/>
            <person name="Debuchy R."/>
            <person name="Gladieux P."/>
            <person name="Hiltunen Thoren M."/>
            <person name="Johannesson H."/>
        </authorList>
    </citation>
    <scope>NUCLEOTIDE SEQUENCE</scope>
    <source>
        <strain evidence="2">PSN293</strain>
    </source>
</reference>
<name>A0AAN6YEE9_9PEZI</name>
<gene>
    <name evidence="2" type="ORF">QBC37DRAFT_413878</name>
</gene>
<proteinExistence type="predicted"/>
<evidence type="ECO:0000256" key="1">
    <source>
        <dbReference type="SAM" id="MobiDB-lite"/>
    </source>
</evidence>
<dbReference type="Gene3D" id="3.40.50.150">
    <property type="entry name" value="Vaccinia Virus protein VP39"/>
    <property type="match status" value="1"/>
</dbReference>
<dbReference type="Pfam" id="PF10294">
    <property type="entry name" value="Methyltransf_16"/>
    <property type="match status" value="1"/>
</dbReference>
<feature type="compositionally biased region" description="Low complexity" evidence="1">
    <location>
        <begin position="167"/>
        <end position="176"/>
    </location>
</feature>
<dbReference type="GO" id="GO:0008757">
    <property type="term" value="F:S-adenosylmethionine-dependent methyltransferase activity"/>
    <property type="evidence" value="ECO:0007669"/>
    <property type="project" value="UniProtKB-ARBA"/>
</dbReference>
<dbReference type="EMBL" id="MU858057">
    <property type="protein sequence ID" value="KAK4217773.1"/>
    <property type="molecule type" value="Genomic_DNA"/>
</dbReference>
<dbReference type="AlphaFoldDB" id="A0AAN6YEE9"/>
<feature type="region of interest" description="Disordered" evidence="1">
    <location>
        <begin position="146"/>
        <end position="187"/>
    </location>
</feature>
<accession>A0AAN6YEE9</accession>
<dbReference type="GO" id="GO:0005829">
    <property type="term" value="C:cytosol"/>
    <property type="evidence" value="ECO:0007669"/>
    <property type="project" value="TreeGrafter"/>
</dbReference>
<dbReference type="InterPro" id="IPR029063">
    <property type="entry name" value="SAM-dependent_MTases_sf"/>
</dbReference>
<evidence type="ECO:0000313" key="3">
    <source>
        <dbReference type="Proteomes" id="UP001301769"/>
    </source>
</evidence>
<dbReference type="InterPro" id="IPR019410">
    <property type="entry name" value="Methyltransf_16"/>
</dbReference>
<keyword evidence="3" id="KW-1185">Reference proteome</keyword>
<dbReference type="Proteomes" id="UP001301769">
    <property type="component" value="Unassembled WGS sequence"/>
</dbReference>
<comment type="caution">
    <text evidence="2">The sequence shown here is derived from an EMBL/GenBank/DDBJ whole genome shotgun (WGS) entry which is preliminary data.</text>
</comment>
<protein>
    <submittedName>
        <fullName evidence="2">Ribosomal lysine N-methyltransferase 5</fullName>
    </submittedName>
</protein>
<reference evidence="2" key="2">
    <citation type="submission" date="2023-05" db="EMBL/GenBank/DDBJ databases">
        <authorList>
            <consortium name="Lawrence Berkeley National Laboratory"/>
            <person name="Steindorff A."/>
            <person name="Hensen N."/>
            <person name="Bonometti L."/>
            <person name="Westerberg I."/>
            <person name="Brannstrom I.O."/>
            <person name="Guillou S."/>
            <person name="Cros-Aarteil S."/>
            <person name="Calhoun S."/>
            <person name="Haridas S."/>
            <person name="Kuo A."/>
            <person name="Mondo S."/>
            <person name="Pangilinan J."/>
            <person name="Riley R."/>
            <person name="Labutti K."/>
            <person name="Andreopoulos B."/>
            <person name="Lipzen A."/>
            <person name="Chen C."/>
            <person name="Yanf M."/>
            <person name="Daum C."/>
            <person name="Ng V."/>
            <person name="Clum A."/>
            <person name="Ohm R."/>
            <person name="Martin F."/>
            <person name="Silar P."/>
            <person name="Natvig D."/>
            <person name="Lalanne C."/>
            <person name="Gautier V."/>
            <person name="Ament-Velasquez S.L."/>
            <person name="Kruys A."/>
            <person name="Hutchinson M.I."/>
            <person name="Powell A.J."/>
            <person name="Barry K."/>
            <person name="Miller A.N."/>
            <person name="Grigoriev I.V."/>
            <person name="Debuchy R."/>
            <person name="Gladieux P."/>
            <person name="Thoren M.H."/>
            <person name="Johannesson H."/>
        </authorList>
    </citation>
    <scope>NUCLEOTIDE SEQUENCE</scope>
    <source>
        <strain evidence="2">PSN293</strain>
    </source>
</reference>
<sequence length="351" mass="37669">MGIKDLLRLLGEEIQAPDEEHFDLFAQQLPSGNLGFIDPKAKTLELTVAGRDLTIHQSPAVLASSRAGGTTGAVVWKITPLFAEWISSPTNPLFTQEILTSQSCVIELGCGIAGIVGLLLAPRVSTYVLTDQIYVAKLLEENITENTQSSSSSASKPHNPKQRIAKSSKSSLAASKTGGGGGGGQIRFTTLDWETDEATPSLITSSTVLFPPGPSSSATQTSTPKRAFDAVLACDCIYNYALVEPFVSTCVDLCRLKQRSSSANRQRQSGDDESAEKEAENPCICVVGQQLREPSVFEEFLKAFAEEFHVWRIPDLASNSGFVVHLGVLKGSVRPELLEELKALTGSRNGV</sequence>
<dbReference type="PANTHER" id="PTHR14614">
    <property type="entry name" value="HEPATOCELLULAR CARCINOMA-ASSOCIATED ANTIGEN"/>
    <property type="match status" value="1"/>
</dbReference>
<dbReference type="PANTHER" id="PTHR14614:SF109">
    <property type="entry name" value="RIBOSOMAL LYSINE N-METHYLTRANSFERASE 5"/>
    <property type="match status" value="1"/>
</dbReference>
<organism evidence="2 3">
    <name type="scientific">Rhypophila decipiens</name>
    <dbReference type="NCBI Taxonomy" id="261697"/>
    <lineage>
        <taxon>Eukaryota</taxon>
        <taxon>Fungi</taxon>
        <taxon>Dikarya</taxon>
        <taxon>Ascomycota</taxon>
        <taxon>Pezizomycotina</taxon>
        <taxon>Sordariomycetes</taxon>
        <taxon>Sordariomycetidae</taxon>
        <taxon>Sordariales</taxon>
        <taxon>Naviculisporaceae</taxon>
        <taxon>Rhypophila</taxon>
    </lineage>
</organism>